<feature type="region of interest" description="Disordered" evidence="1">
    <location>
        <begin position="40"/>
        <end position="119"/>
    </location>
</feature>
<gene>
    <name evidence="2" type="ORF">GCM10009549_55730</name>
</gene>
<organism evidence="2 3">
    <name type="scientific">Streptomyces thermoalcalitolerans</name>
    <dbReference type="NCBI Taxonomy" id="65605"/>
    <lineage>
        <taxon>Bacteria</taxon>
        <taxon>Bacillati</taxon>
        <taxon>Actinomycetota</taxon>
        <taxon>Actinomycetes</taxon>
        <taxon>Kitasatosporales</taxon>
        <taxon>Streptomycetaceae</taxon>
        <taxon>Streptomyces</taxon>
    </lineage>
</organism>
<protein>
    <submittedName>
        <fullName evidence="2">Uncharacterized protein</fullName>
    </submittedName>
</protein>
<comment type="caution">
    <text evidence="2">The sequence shown here is derived from an EMBL/GenBank/DDBJ whole genome shotgun (WGS) entry which is preliminary data.</text>
</comment>
<evidence type="ECO:0000256" key="1">
    <source>
        <dbReference type="SAM" id="MobiDB-lite"/>
    </source>
</evidence>
<keyword evidence="3" id="KW-1185">Reference proteome</keyword>
<reference evidence="2 3" key="1">
    <citation type="journal article" date="2019" name="Int. J. Syst. Evol. Microbiol.">
        <title>The Global Catalogue of Microorganisms (GCM) 10K type strain sequencing project: providing services to taxonomists for standard genome sequencing and annotation.</title>
        <authorList>
            <consortium name="The Broad Institute Genomics Platform"/>
            <consortium name="The Broad Institute Genome Sequencing Center for Infectious Disease"/>
            <person name="Wu L."/>
            <person name="Ma J."/>
        </authorList>
    </citation>
    <scope>NUCLEOTIDE SEQUENCE [LARGE SCALE GENOMIC DNA]</scope>
    <source>
        <strain evidence="2 3">JCM 10673</strain>
    </source>
</reference>
<dbReference type="Proteomes" id="UP001501005">
    <property type="component" value="Unassembled WGS sequence"/>
</dbReference>
<accession>A0ABN1PQV5</accession>
<dbReference type="EMBL" id="BAAAHG010000083">
    <property type="protein sequence ID" value="GAA0931890.1"/>
    <property type="molecule type" value="Genomic_DNA"/>
</dbReference>
<name>A0ABN1PQV5_9ACTN</name>
<sequence length="119" mass="12793">MALFIPFFTPSFVPSQRGSLTPGYQPVTYAPSYGPDFPPAASITDWPTPPNTAAVRTLGSPRGGGGRSPWRRVRRGKGGEDGEDGEDRKECGTGVPPAGHVHTHFRRPPTLERLPVNGE</sequence>
<evidence type="ECO:0000313" key="3">
    <source>
        <dbReference type="Proteomes" id="UP001501005"/>
    </source>
</evidence>
<evidence type="ECO:0000313" key="2">
    <source>
        <dbReference type="EMBL" id="GAA0931890.1"/>
    </source>
</evidence>
<proteinExistence type="predicted"/>